<dbReference type="Pfam" id="PF00270">
    <property type="entry name" value="DEAD"/>
    <property type="match status" value="1"/>
</dbReference>
<dbReference type="SUPFAM" id="SSF52540">
    <property type="entry name" value="P-loop containing nucleoside triphosphate hydrolases"/>
    <property type="match status" value="1"/>
</dbReference>
<evidence type="ECO:0000256" key="3">
    <source>
        <dbReference type="ARBA" id="ARBA00022801"/>
    </source>
</evidence>
<dbReference type="GO" id="GO:0005524">
    <property type="term" value="F:ATP binding"/>
    <property type="evidence" value="ECO:0007669"/>
    <property type="project" value="UniProtKB-KW"/>
</dbReference>
<evidence type="ECO:0000256" key="1">
    <source>
        <dbReference type="ARBA" id="ARBA00004474"/>
    </source>
</evidence>
<reference evidence="8" key="1">
    <citation type="submission" date="2022-07" db="EMBL/GenBank/DDBJ databases">
        <authorList>
            <person name="Macas J."/>
            <person name="Novak P."/>
            <person name="Neumann P."/>
        </authorList>
    </citation>
    <scope>NUCLEOTIDE SEQUENCE</scope>
</reference>
<dbReference type="AlphaFoldDB" id="A0A9P0YH84"/>
<dbReference type="InterPro" id="IPR011545">
    <property type="entry name" value="DEAD/DEAH_box_helicase_dom"/>
</dbReference>
<protein>
    <recommendedName>
        <fullName evidence="7">DEAD/DEAH-box helicase domain-containing protein</fullName>
    </recommendedName>
</protein>
<evidence type="ECO:0000256" key="2">
    <source>
        <dbReference type="ARBA" id="ARBA00022741"/>
    </source>
</evidence>
<comment type="subcellular location">
    <subcellularLocation>
        <location evidence="1">Plastid</location>
    </subcellularLocation>
</comment>
<dbReference type="Gene3D" id="3.40.50.300">
    <property type="entry name" value="P-loop containing nucleotide triphosphate hydrolases"/>
    <property type="match status" value="1"/>
</dbReference>
<evidence type="ECO:0000259" key="7">
    <source>
        <dbReference type="Pfam" id="PF00270"/>
    </source>
</evidence>
<dbReference type="EMBL" id="CAMAPE010000002">
    <property type="protein sequence ID" value="CAH9055179.1"/>
    <property type="molecule type" value="Genomic_DNA"/>
</dbReference>
<dbReference type="PANTHER" id="PTHR47960">
    <property type="entry name" value="DEAD-BOX ATP-DEPENDENT RNA HELICASE 50"/>
    <property type="match status" value="1"/>
</dbReference>
<dbReference type="InterPro" id="IPR027417">
    <property type="entry name" value="P-loop_NTPase"/>
</dbReference>
<evidence type="ECO:0000256" key="5">
    <source>
        <dbReference type="ARBA" id="ARBA00022840"/>
    </source>
</evidence>
<keyword evidence="2" id="KW-0547">Nucleotide-binding</keyword>
<evidence type="ECO:0000256" key="6">
    <source>
        <dbReference type="SAM" id="MobiDB-lite"/>
    </source>
</evidence>
<gene>
    <name evidence="8" type="ORF">CEURO_LOCUS776</name>
</gene>
<dbReference type="Proteomes" id="UP001152484">
    <property type="component" value="Unassembled WGS sequence"/>
</dbReference>
<feature type="domain" description="DEAD/DEAH-box helicase" evidence="7">
    <location>
        <begin position="174"/>
        <end position="272"/>
    </location>
</feature>
<evidence type="ECO:0000256" key="4">
    <source>
        <dbReference type="ARBA" id="ARBA00022806"/>
    </source>
</evidence>
<feature type="region of interest" description="Disordered" evidence="6">
    <location>
        <begin position="1"/>
        <end position="25"/>
    </location>
</feature>
<keyword evidence="3" id="KW-0378">Hydrolase</keyword>
<proteinExistence type="predicted"/>
<keyword evidence="4" id="KW-0347">Helicase</keyword>
<keyword evidence="5" id="KW-0067">ATP-binding</keyword>
<evidence type="ECO:0000313" key="9">
    <source>
        <dbReference type="Proteomes" id="UP001152484"/>
    </source>
</evidence>
<dbReference type="OrthoDB" id="1902637at2759"/>
<name>A0A9P0YH84_CUSEU</name>
<dbReference type="GO" id="GO:0004386">
    <property type="term" value="F:helicase activity"/>
    <property type="evidence" value="ECO:0007669"/>
    <property type="project" value="UniProtKB-KW"/>
</dbReference>
<evidence type="ECO:0000313" key="8">
    <source>
        <dbReference type="EMBL" id="CAH9055179.1"/>
    </source>
</evidence>
<dbReference type="GO" id="GO:0009536">
    <property type="term" value="C:plastid"/>
    <property type="evidence" value="ECO:0007669"/>
    <property type="project" value="UniProtKB-SubCell"/>
</dbReference>
<dbReference type="GO" id="GO:0016787">
    <property type="term" value="F:hydrolase activity"/>
    <property type="evidence" value="ECO:0007669"/>
    <property type="project" value="UniProtKB-KW"/>
</dbReference>
<sequence>MCEGMCFSLPTPEDPFNERNGKPNPLTIRKLVKSKKDNKVDKKTVATDNKTENLRIELLGKGKNPKNDVHRPTRNGITDDAEDMDVFEKNADRPSKFLMLCLSTIQDALSHDGAFNDKGGKPFFAHSWGIEFWKHYMSGKDIMATNQSHSHVDQIAWIASTAADSIAKKKKGLSLRSPFLLYLVPSREKAVEVRQLFKTLKTLGIHTISLHAGASLEHQCQGLKSCDPEFLVATPERLQELISRKAIDISEVSLMVVDGPDYEVDSIAAIKKIKQFISGRSQTVVFCDTSNNPYFSVLQKLLQDSFCKIPWLHEM</sequence>
<accession>A0A9P0YH84</accession>
<comment type="caution">
    <text evidence="8">The sequence shown here is derived from an EMBL/GenBank/DDBJ whole genome shotgun (WGS) entry which is preliminary data.</text>
</comment>
<keyword evidence="9" id="KW-1185">Reference proteome</keyword>
<organism evidence="8 9">
    <name type="scientific">Cuscuta europaea</name>
    <name type="common">European dodder</name>
    <dbReference type="NCBI Taxonomy" id="41803"/>
    <lineage>
        <taxon>Eukaryota</taxon>
        <taxon>Viridiplantae</taxon>
        <taxon>Streptophyta</taxon>
        <taxon>Embryophyta</taxon>
        <taxon>Tracheophyta</taxon>
        <taxon>Spermatophyta</taxon>
        <taxon>Magnoliopsida</taxon>
        <taxon>eudicotyledons</taxon>
        <taxon>Gunneridae</taxon>
        <taxon>Pentapetalae</taxon>
        <taxon>asterids</taxon>
        <taxon>lamiids</taxon>
        <taxon>Solanales</taxon>
        <taxon>Convolvulaceae</taxon>
        <taxon>Cuscuteae</taxon>
        <taxon>Cuscuta</taxon>
        <taxon>Cuscuta subgen. Cuscuta</taxon>
    </lineage>
</organism>
<dbReference type="GO" id="GO:0003676">
    <property type="term" value="F:nucleic acid binding"/>
    <property type="evidence" value="ECO:0007669"/>
    <property type="project" value="InterPro"/>
</dbReference>